<protein>
    <recommendedName>
        <fullName evidence="3">PIN domain-containing protein</fullName>
    </recommendedName>
</protein>
<evidence type="ECO:0008006" key="3">
    <source>
        <dbReference type="Google" id="ProtNLM"/>
    </source>
</evidence>
<accession>A0ABS4UJF7</accession>
<dbReference type="Proteomes" id="UP000755585">
    <property type="component" value="Unassembled WGS sequence"/>
</dbReference>
<organism evidence="1 2">
    <name type="scientific">Kribbella aluminosa</name>
    <dbReference type="NCBI Taxonomy" id="416017"/>
    <lineage>
        <taxon>Bacteria</taxon>
        <taxon>Bacillati</taxon>
        <taxon>Actinomycetota</taxon>
        <taxon>Actinomycetes</taxon>
        <taxon>Propionibacteriales</taxon>
        <taxon>Kribbellaceae</taxon>
        <taxon>Kribbella</taxon>
    </lineage>
</organism>
<reference evidence="1 2" key="1">
    <citation type="submission" date="2021-03" db="EMBL/GenBank/DDBJ databases">
        <title>Sequencing the genomes of 1000 actinobacteria strains.</title>
        <authorList>
            <person name="Klenk H.-P."/>
        </authorList>
    </citation>
    <scope>NUCLEOTIDE SEQUENCE [LARGE SCALE GENOMIC DNA]</scope>
    <source>
        <strain evidence="1 2">DSM 18824</strain>
    </source>
</reference>
<dbReference type="EMBL" id="JAGINT010000001">
    <property type="protein sequence ID" value="MBP2351735.1"/>
    <property type="molecule type" value="Genomic_DNA"/>
</dbReference>
<keyword evidence="2" id="KW-1185">Reference proteome</keyword>
<comment type="caution">
    <text evidence="1">The sequence shown here is derived from an EMBL/GenBank/DDBJ whole genome shotgun (WGS) entry which is preliminary data.</text>
</comment>
<evidence type="ECO:0000313" key="1">
    <source>
        <dbReference type="EMBL" id="MBP2351735.1"/>
    </source>
</evidence>
<proteinExistence type="predicted"/>
<dbReference type="RefSeq" id="WP_209694598.1">
    <property type="nucleotide sequence ID" value="NZ_BAAAVU010000013.1"/>
</dbReference>
<name>A0ABS4UJF7_9ACTN</name>
<sequence length="154" mass="16814">MATVYFIDTSVFCNILPIPGRAQDRDEVLAKLIELQEAAKLILPVTAVIETGNFIAQLPNGRERRQTAEKFVAVLRLIIQGRAPWVLHEFSWGPSILENLVDGAGTGLDLVEQAVIKVGAGDLTILAERNAYARRTETATVLVWSLDSGLNAFA</sequence>
<gene>
    <name evidence="1" type="ORF">JOF29_002818</name>
</gene>
<evidence type="ECO:0000313" key="2">
    <source>
        <dbReference type="Proteomes" id="UP000755585"/>
    </source>
</evidence>